<protein>
    <submittedName>
        <fullName evidence="1">Uncharacterized protein</fullName>
    </submittedName>
</protein>
<gene>
    <name evidence="1" type="ORF">BCR44DRAFT_1427590</name>
</gene>
<dbReference type="AlphaFoldDB" id="A0A1Y2HZX5"/>
<evidence type="ECO:0000313" key="2">
    <source>
        <dbReference type="Proteomes" id="UP000193411"/>
    </source>
</evidence>
<comment type="caution">
    <text evidence="1">The sequence shown here is derived from an EMBL/GenBank/DDBJ whole genome shotgun (WGS) entry which is preliminary data.</text>
</comment>
<dbReference type="Proteomes" id="UP000193411">
    <property type="component" value="Unassembled WGS sequence"/>
</dbReference>
<keyword evidence="2" id="KW-1185">Reference proteome</keyword>
<accession>A0A1Y2HZX5</accession>
<name>A0A1Y2HZX5_9FUNG</name>
<reference evidence="1 2" key="1">
    <citation type="submission" date="2016-07" db="EMBL/GenBank/DDBJ databases">
        <title>Pervasive Adenine N6-methylation of Active Genes in Fungi.</title>
        <authorList>
            <consortium name="DOE Joint Genome Institute"/>
            <person name="Mondo S.J."/>
            <person name="Dannebaum R.O."/>
            <person name="Kuo R.C."/>
            <person name="Labutti K."/>
            <person name="Haridas S."/>
            <person name="Kuo A."/>
            <person name="Salamov A."/>
            <person name="Ahrendt S.R."/>
            <person name="Lipzen A."/>
            <person name="Sullivan W."/>
            <person name="Andreopoulos W.B."/>
            <person name="Clum A."/>
            <person name="Lindquist E."/>
            <person name="Daum C."/>
            <person name="Ramamoorthy G.K."/>
            <person name="Gryganskyi A."/>
            <person name="Culley D."/>
            <person name="Magnuson J.K."/>
            <person name="James T.Y."/>
            <person name="O'Malley M.A."/>
            <person name="Stajich J.E."/>
            <person name="Spatafora J.W."/>
            <person name="Visel A."/>
            <person name="Grigoriev I.V."/>
        </authorList>
    </citation>
    <scope>NUCLEOTIDE SEQUENCE [LARGE SCALE GENOMIC DNA]</scope>
    <source>
        <strain evidence="1 2">PL171</strain>
    </source>
</reference>
<sequence>MDEEVEERNKAFEWTSYSWGKMQIIRYWSRCHAIVVLYTSKRRMWLLVCWLSAGGLSASPARSRRRRVGRRRGT</sequence>
<organism evidence="1 2">
    <name type="scientific">Catenaria anguillulae PL171</name>
    <dbReference type="NCBI Taxonomy" id="765915"/>
    <lineage>
        <taxon>Eukaryota</taxon>
        <taxon>Fungi</taxon>
        <taxon>Fungi incertae sedis</taxon>
        <taxon>Blastocladiomycota</taxon>
        <taxon>Blastocladiomycetes</taxon>
        <taxon>Blastocladiales</taxon>
        <taxon>Catenariaceae</taxon>
        <taxon>Catenaria</taxon>
    </lineage>
</organism>
<dbReference type="EMBL" id="MCFL01000006">
    <property type="protein sequence ID" value="ORZ39283.1"/>
    <property type="molecule type" value="Genomic_DNA"/>
</dbReference>
<evidence type="ECO:0000313" key="1">
    <source>
        <dbReference type="EMBL" id="ORZ39283.1"/>
    </source>
</evidence>
<proteinExistence type="predicted"/>